<reference evidence="2" key="2">
    <citation type="submission" date="2015-01" db="EMBL/GenBank/DDBJ databases">
        <title>Evolutionary Origins and Diversification of the Mycorrhizal Mutualists.</title>
        <authorList>
            <consortium name="DOE Joint Genome Institute"/>
            <consortium name="Mycorrhizal Genomics Consortium"/>
            <person name="Kohler A."/>
            <person name="Kuo A."/>
            <person name="Nagy L.G."/>
            <person name="Floudas D."/>
            <person name="Copeland A."/>
            <person name="Barry K.W."/>
            <person name="Cichocki N."/>
            <person name="Veneault-Fourrey C."/>
            <person name="LaButti K."/>
            <person name="Lindquist E.A."/>
            <person name="Lipzen A."/>
            <person name="Lundell T."/>
            <person name="Morin E."/>
            <person name="Murat C."/>
            <person name="Riley R."/>
            <person name="Ohm R."/>
            <person name="Sun H."/>
            <person name="Tunlid A."/>
            <person name="Henrissat B."/>
            <person name="Grigoriev I.V."/>
            <person name="Hibbett D.S."/>
            <person name="Martin F."/>
        </authorList>
    </citation>
    <scope>NUCLEOTIDE SEQUENCE [LARGE SCALE GENOMIC DNA]</scope>
    <source>
        <strain evidence="2">Foug A</strain>
    </source>
</reference>
<dbReference type="EMBL" id="KN822461">
    <property type="protein sequence ID" value="KIM50391.1"/>
    <property type="molecule type" value="Genomic_DNA"/>
</dbReference>
<evidence type="ECO:0000313" key="1">
    <source>
        <dbReference type="EMBL" id="KIM50391.1"/>
    </source>
</evidence>
<dbReference type="Proteomes" id="UP000053989">
    <property type="component" value="Unassembled WGS sequence"/>
</dbReference>
<proteinExistence type="predicted"/>
<accession>A0A0C3D2N8</accession>
<sequence length="128" mass="13977">MQMNFNCDILINIASELLALPSVEHAGANILNVPLFAEAAGSKTQIAKGACEAIEHAIQVQLMEAQLHSQTLRENSGLSSILTTHTPVHPLIMFYCSLLNHFAFFILGRAGKNKIQGTYHLCSDLVFV</sequence>
<dbReference type="InParanoid" id="A0A0C3D2N8"/>
<dbReference type="AlphaFoldDB" id="A0A0C3D2N8"/>
<dbReference type="HOGENOM" id="CLU_1960889_0_0_1"/>
<dbReference type="OrthoDB" id="1918363at2759"/>
<gene>
    <name evidence="1" type="ORF">SCLCIDRAFT_34334</name>
</gene>
<name>A0A0C3D2N8_9AGAM</name>
<evidence type="ECO:0000313" key="2">
    <source>
        <dbReference type="Proteomes" id="UP000053989"/>
    </source>
</evidence>
<protein>
    <submittedName>
        <fullName evidence="1">Uncharacterized protein</fullName>
    </submittedName>
</protein>
<reference evidence="1 2" key="1">
    <citation type="submission" date="2014-04" db="EMBL/GenBank/DDBJ databases">
        <authorList>
            <consortium name="DOE Joint Genome Institute"/>
            <person name="Kuo A."/>
            <person name="Kohler A."/>
            <person name="Nagy L.G."/>
            <person name="Floudas D."/>
            <person name="Copeland A."/>
            <person name="Barry K.W."/>
            <person name="Cichocki N."/>
            <person name="Veneault-Fourrey C."/>
            <person name="LaButti K."/>
            <person name="Lindquist E.A."/>
            <person name="Lipzen A."/>
            <person name="Lundell T."/>
            <person name="Morin E."/>
            <person name="Murat C."/>
            <person name="Sun H."/>
            <person name="Tunlid A."/>
            <person name="Henrissat B."/>
            <person name="Grigoriev I.V."/>
            <person name="Hibbett D.S."/>
            <person name="Martin F."/>
            <person name="Nordberg H.P."/>
            <person name="Cantor M.N."/>
            <person name="Hua S.X."/>
        </authorList>
    </citation>
    <scope>NUCLEOTIDE SEQUENCE [LARGE SCALE GENOMIC DNA]</scope>
    <source>
        <strain evidence="1 2">Foug A</strain>
    </source>
</reference>
<keyword evidence="2" id="KW-1185">Reference proteome</keyword>
<organism evidence="1 2">
    <name type="scientific">Scleroderma citrinum Foug A</name>
    <dbReference type="NCBI Taxonomy" id="1036808"/>
    <lineage>
        <taxon>Eukaryota</taxon>
        <taxon>Fungi</taxon>
        <taxon>Dikarya</taxon>
        <taxon>Basidiomycota</taxon>
        <taxon>Agaricomycotina</taxon>
        <taxon>Agaricomycetes</taxon>
        <taxon>Agaricomycetidae</taxon>
        <taxon>Boletales</taxon>
        <taxon>Sclerodermatineae</taxon>
        <taxon>Sclerodermataceae</taxon>
        <taxon>Scleroderma</taxon>
    </lineage>
</organism>